<comment type="caution">
    <text evidence="2">The sequence shown here is derived from an EMBL/GenBank/DDBJ whole genome shotgun (WGS) entry which is preliminary data.</text>
</comment>
<dbReference type="PATRIC" id="fig|1604020.3.peg.1963"/>
<proteinExistence type="predicted"/>
<evidence type="ECO:0000256" key="1">
    <source>
        <dbReference type="SAM" id="Phobius"/>
    </source>
</evidence>
<dbReference type="Pfam" id="PF02681">
    <property type="entry name" value="DUF212"/>
    <property type="match status" value="1"/>
</dbReference>
<dbReference type="PANTHER" id="PTHR31446:SF29">
    <property type="entry name" value="ACID PHOSPHATASE_VANADIUM-DEPENDENT HALOPEROXIDASE-RELATED PROTEIN"/>
    <property type="match status" value="1"/>
</dbReference>
<feature type="transmembrane region" description="Helical" evidence="1">
    <location>
        <begin position="132"/>
        <end position="154"/>
    </location>
</feature>
<dbReference type="PANTHER" id="PTHR31446">
    <property type="entry name" value="ACID PHOSPHATASE/VANADIUM-DEPENDENT HALOPEROXIDASE-RELATED PROTEIN"/>
    <property type="match status" value="1"/>
</dbReference>
<keyword evidence="1" id="KW-0472">Membrane</keyword>
<dbReference type="InterPro" id="IPR003832">
    <property type="entry name" value="DUF212"/>
</dbReference>
<dbReference type="AlphaFoldDB" id="A0A0G2HME7"/>
<gene>
    <name evidence="2" type="ORF">TE42_02240</name>
</gene>
<keyword evidence="1" id="KW-0812">Transmembrane</keyword>
<name>A0A0G2HME7_9SYNE</name>
<reference evidence="2 3" key="1">
    <citation type="submission" date="2015-01" db="EMBL/GenBank/DDBJ databases">
        <title>Lifestyle Evolution in Cyanobacterial Symbionts of Sponges.</title>
        <authorList>
            <person name="Burgsdorf I."/>
            <person name="Slaby B.M."/>
            <person name="Handley K.M."/>
            <person name="Haber M."/>
            <person name="Blom J."/>
            <person name="Marshall C.W."/>
            <person name="Gilbert J.A."/>
            <person name="Hentschel U."/>
            <person name="Steindler L."/>
        </authorList>
    </citation>
    <scope>NUCLEOTIDE SEQUENCE [LARGE SCALE GENOMIC DNA]</scope>
    <source>
        <strain evidence="2">SP3</strain>
    </source>
</reference>
<evidence type="ECO:0000313" key="3">
    <source>
        <dbReference type="Proteomes" id="UP000035067"/>
    </source>
</evidence>
<dbReference type="Proteomes" id="UP000035067">
    <property type="component" value="Unassembled WGS sequence"/>
</dbReference>
<keyword evidence="1" id="KW-1133">Transmembrane helix</keyword>
<sequence>MDALTALSDNAVLAWALLACGVAQLSKLLVVLVTERQWRPAVLLETGGMPSSHATLVSGVAAGVGWQVGFDQPLFAMACAMALVVMYDASGVRRAAGVQAERLNAFMALADPDRCSSLEPLNTNLGHTRRQVFVGAVLGIAVVLLGISRIGGILDGLTGAANL</sequence>
<dbReference type="EMBL" id="JXQG01000007">
    <property type="protein sequence ID" value="KKZ12995.1"/>
    <property type="molecule type" value="Genomic_DNA"/>
</dbReference>
<accession>A0A0G2HME7</accession>
<organism evidence="2 3">
    <name type="scientific">Candidatus Synechococcus spongiarum SP3</name>
    <dbReference type="NCBI Taxonomy" id="1604020"/>
    <lineage>
        <taxon>Bacteria</taxon>
        <taxon>Bacillati</taxon>
        <taxon>Cyanobacteriota</taxon>
        <taxon>Cyanophyceae</taxon>
        <taxon>Synechococcales</taxon>
        <taxon>Synechococcaceae</taxon>
        <taxon>Synechococcus</taxon>
    </lineage>
</organism>
<feature type="transmembrane region" description="Helical" evidence="1">
    <location>
        <begin position="12"/>
        <end position="33"/>
    </location>
</feature>
<protein>
    <submittedName>
        <fullName evidence="2">Phosphatidic acid phosphatase</fullName>
    </submittedName>
</protein>
<evidence type="ECO:0000313" key="2">
    <source>
        <dbReference type="EMBL" id="KKZ12995.1"/>
    </source>
</evidence>